<keyword evidence="2" id="KW-0732">Signal</keyword>
<dbReference type="GeneID" id="37025274"/>
<keyword evidence="1" id="KW-0472">Membrane</keyword>
<evidence type="ECO:0000313" key="3">
    <source>
        <dbReference type="EMBL" id="PWN30427.1"/>
    </source>
</evidence>
<name>A0A316UYP1_9BASI</name>
<keyword evidence="1" id="KW-1133">Transmembrane helix</keyword>
<dbReference type="Proteomes" id="UP000245884">
    <property type="component" value="Unassembled WGS sequence"/>
</dbReference>
<feature type="transmembrane region" description="Helical" evidence="1">
    <location>
        <begin position="65"/>
        <end position="85"/>
    </location>
</feature>
<sequence>MSQPCCFAWLRMMAGRWLGCCRQSTNTSSPSLSDWLRTRPSARLTDGSHAVWPGDADQWSLSSPLIAPCLAATCFLIAGVIEVGLRQYAVVGMKRRSSSAGSGSGSHVTSHWRRVPLLRPCREVGRKVAALAVRRPSADWQP</sequence>
<keyword evidence="4" id="KW-1185">Reference proteome</keyword>
<feature type="chain" id="PRO_5016359542" evidence="2">
    <location>
        <begin position="20"/>
        <end position="142"/>
    </location>
</feature>
<feature type="signal peptide" evidence="2">
    <location>
        <begin position="1"/>
        <end position="19"/>
    </location>
</feature>
<organism evidence="3 4">
    <name type="scientific">Jaminaea rosea</name>
    <dbReference type="NCBI Taxonomy" id="1569628"/>
    <lineage>
        <taxon>Eukaryota</taxon>
        <taxon>Fungi</taxon>
        <taxon>Dikarya</taxon>
        <taxon>Basidiomycota</taxon>
        <taxon>Ustilaginomycotina</taxon>
        <taxon>Exobasidiomycetes</taxon>
        <taxon>Microstromatales</taxon>
        <taxon>Microstromatales incertae sedis</taxon>
        <taxon>Jaminaea</taxon>
    </lineage>
</organism>
<protein>
    <submittedName>
        <fullName evidence="3">Uncharacterized protein</fullName>
    </submittedName>
</protein>
<accession>A0A316UYP1</accession>
<reference evidence="3 4" key="1">
    <citation type="journal article" date="2018" name="Mol. Biol. Evol.">
        <title>Broad Genomic Sampling Reveals a Smut Pathogenic Ancestry of the Fungal Clade Ustilaginomycotina.</title>
        <authorList>
            <person name="Kijpornyongpan T."/>
            <person name="Mondo S.J."/>
            <person name="Barry K."/>
            <person name="Sandor L."/>
            <person name="Lee J."/>
            <person name="Lipzen A."/>
            <person name="Pangilinan J."/>
            <person name="LaButti K."/>
            <person name="Hainaut M."/>
            <person name="Henrissat B."/>
            <person name="Grigoriev I.V."/>
            <person name="Spatafora J.W."/>
            <person name="Aime M.C."/>
        </authorList>
    </citation>
    <scope>NUCLEOTIDE SEQUENCE [LARGE SCALE GENOMIC DNA]</scope>
    <source>
        <strain evidence="3 4">MCA 5214</strain>
    </source>
</reference>
<dbReference type="EMBL" id="KZ819662">
    <property type="protein sequence ID" value="PWN30427.1"/>
    <property type="molecule type" value="Genomic_DNA"/>
</dbReference>
<proteinExistence type="predicted"/>
<dbReference type="AlphaFoldDB" id="A0A316UYP1"/>
<keyword evidence="1" id="KW-0812">Transmembrane</keyword>
<evidence type="ECO:0000256" key="2">
    <source>
        <dbReference type="SAM" id="SignalP"/>
    </source>
</evidence>
<gene>
    <name evidence="3" type="ORF">BDZ90DRAFT_13959</name>
</gene>
<evidence type="ECO:0000256" key="1">
    <source>
        <dbReference type="SAM" id="Phobius"/>
    </source>
</evidence>
<evidence type="ECO:0000313" key="4">
    <source>
        <dbReference type="Proteomes" id="UP000245884"/>
    </source>
</evidence>
<dbReference type="RefSeq" id="XP_025365039.1">
    <property type="nucleotide sequence ID" value="XM_025503451.1"/>
</dbReference>